<feature type="region of interest" description="Disordered" evidence="1">
    <location>
        <begin position="1"/>
        <end position="23"/>
    </location>
</feature>
<evidence type="ECO:0000256" key="2">
    <source>
        <dbReference type="SAM" id="Phobius"/>
    </source>
</evidence>
<accession>A0ABP5EZF7</accession>
<feature type="compositionally biased region" description="Basic and acidic residues" evidence="1">
    <location>
        <begin position="231"/>
        <end position="245"/>
    </location>
</feature>
<keyword evidence="4" id="KW-1185">Reference proteome</keyword>
<feature type="region of interest" description="Disordered" evidence="1">
    <location>
        <begin position="219"/>
        <end position="245"/>
    </location>
</feature>
<evidence type="ECO:0000256" key="1">
    <source>
        <dbReference type="SAM" id="MobiDB-lite"/>
    </source>
</evidence>
<evidence type="ECO:0000313" key="3">
    <source>
        <dbReference type="EMBL" id="GAA2009294.1"/>
    </source>
</evidence>
<sequence length="245" mass="26591">MSEDSKPRRGLFNRKPKDPNKAPGRLAQMKQVFTLAQKEYPQTAWLMAAAVLGGAALGVLVGLLIGAMWLWIILGVMAGVLGAIWILGRFAETAAFSQLEGQPGAVGAVLNTARRGWLMDEEPVAANPKTRDLVFRSTGRGGIVLVSEAPAGRAKKMLAQQKSRHERLFPGVPVHTIQSGNGEGQVHMKAVRREVEKLPKALGKPEVLELRRRLKGLGSLTSRAPIPKGMDPNRARPDHRALRGK</sequence>
<feature type="transmembrane region" description="Helical" evidence="2">
    <location>
        <begin position="44"/>
        <end position="63"/>
    </location>
</feature>
<keyword evidence="2" id="KW-0812">Transmembrane</keyword>
<proteinExistence type="predicted"/>
<dbReference type="EMBL" id="BAAANO010000018">
    <property type="protein sequence ID" value="GAA2009294.1"/>
    <property type="molecule type" value="Genomic_DNA"/>
</dbReference>
<comment type="caution">
    <text evidence="3">The sequence shown here is derived from an EMBL/GenBank/DDBJ whole genome shotgun (WGS) entry which is preliminary data.</text>
</comment>
<keyword evidence="2" id="KW-1133">Transmembrane helix</keyword>
<name>A0ABP5EZF7_9MICO</name>
<protein>
    <submittedName>
        <fullName evidence="3">DUF4191 domain-containing protein</fullName>
    </submittedName>
</protein>
<gene>
    <name evidence="3" type="ORF">GCM10009755_19950</name>
</gene>
<evidence type="ECO:0000313" key="4">
    <source>
        <dbReference type="Proteomes" id="UP001500755"/>
    </source>
</evidence>
<dbReference type="Pfam" id="PF13829">
    <property type="entry name" value="DUF4191"/>
    <property type="match status" value="1"/>
</dbReference>
<feature type="transmembrane region" description="Helical" evidence="2">
    <location>
        <begin position="69"/>
        <end position="88"/>
    </location>
</feature>
<reference evidence="4" key="1">
    <citation type="journal article" date="2019" name="Int. J. Syst. Evol. Microbiol.">
        <title>The Global Catalogue of Microorganisms (GCM) 10K type strain sequencing project: providing services to taxonomists for standard genome sequencing and annotation.</title>
        <authorList>
            <consortium name="The Broad Institute Genomics Platform"/>
            <consortium name="The Broad Institute Genome Sequencing Center for Infectious Disease"/>
            <person name="Wu L."/>
            <person name="Ma J."/>
        </authorList>
    </citation>
    <scope>NUCLEOTIDE SEQUENCE [LARGE SCALE GENOMIC DNA]</scope>
    <source>
        <strain evidence="4">JCM 14546</strain>
    </source>
</reference>
<dbReference type="Proteomes" id="UP001500755">
    <property type="component" value="Unassembled WGS sequence"/>
</dbReference>
<keyword evidence="2" id="KW-0472">Membrane</keyword>
<dbReference type="InterPro" id="IPR025445">
    <property type="entry name" value="DUF4191"/>
</dbReference>
<dbReference type="RefSeq" id="WP_344309275.1">
    <property type="nucleotide sequence ID" value="NZ_BAAANO010000018.1"/>
</dbReference>
<organism evidence="3 4">
    <name type="scientific">Brevibacterium samyangense</name>
    <dbReference type="NCBI Taxonomy" id="366888"/>
    <lineage>
        <taxon>Bacteria</taxon>
        <taxon>Bacillati</taxon>
        <taxon>Actinomycetota</taxon>
        <taxon>Actinomycetes</taxon>
        <taxon>Micrococcales</taxon>
        <taxon>Brevibacteriaceae</taxon>
        <taxon>Brevibacterium</taxon>
    </lineage>
</organism>